<keyword evidence="10" id="KW-1185">Reference proteome</keyword>
<dbReference type="InterPro" id="IPR037185">
    <property type="entry name" value="EmrE-like"/>
</dbReference>
<dbReference type="AlphaFoldDB" id="A0A4Y7JXF8"/>
<dbReference type="EMBL" id="CM010720">
    <property type="protein sequence ID" value="RZC64742.1"/>
    <property type="molecule type" value="Genomic_DNA"/>
</dbReference>
<keyword evidence="6 7" id="KW-0472">Membrane</keyword>
<evidence type="ECO:0000313" key="10">
    <source>
        <dbReference type="Proteomes" id="UP000316621"/>
    </source>
</evidence>
<sequence>MHYIMLTFTPNFFANLSPSLFGHHFNSYFYNMSIETPETLGPNQNGNPKTNIEKPIKTRNWLLIVINCALVACGAIGGPLLMRLYYLHGGSRKWLSSCLQTAGFPILIFPLIFLYIKSKLSKTNKDQTSSFYIEPKLFVSAIAIGILFGFANFMYALGLSYLPVSTSSILFATQLCFTAFFAWLIVKQKFTAFIINAVVVMTLGSVLLGINTNGDRPIGVSKAQYLMGFLMTLAAAALTGLVMPLIELTFSKATRRVTYSTLLQLQFTYSLFATGLNVIGMLINKDFQAIPREADEFEFGKHKYYMIIVLTAITWQLATLGFFGLILYTSALFNGIYGSLLFPFTGVAAVIVYHENFTGLKGMALALCLWGFFSYFYGEYKMMKKVGNNERHGKVEEVENQPKRLDDQEPPYRLV</sequence>
<feature type="transmembrane region" description="Helical" evidence="7">
    <location>
        <begin position="137"/>
        <end position="157"/>
    </location>
</feature>
<feature type="transmembrane region" description="Helical" evidence="7">
    <location>
        <begin position="193"/>
        <end position="211"/>
    </location>
</feature>
<feature type="transmembrane region" description="Helical" evidence="7">
    <location>
        <begin position="61"/>
        <end position="82"/>
    </location>
</feature>
<evidence type="ECO:0000256" key="2">
    <source>
        <dbReference type="ARBA" id="ARBA00006213"/>
    </source>
</evidence>
<evidence type="ECO:0000256" key="4">
    <source>
        <dbReference type="ARBA" id="ARBA00022692"/>
    </source>
</evidence>
<feature type="transmembrane region" description="Helical" evidence="7">
    <location>
        <begin position="267"/>
        <end position="284"/>
    </location>
</feature>
<gene>
    <name evidence="9" type="ORF">C5167_008428</name>
</gene>
<evidence type="ECO:0000256" key="8">
    <source>
        <dbReference type="SAM" id="MobiDB-lite"/>
    </source>
</evidence>
<feature type="compositionally biased region" description="Basic and acidic residues" evidence="8">
    <location>
        <begin position="393"/>
        <end position="407"/>
    </location>
</feature>
<feature type="transmembrane region" description="Helical" evidence="7">
    <location>
        <begin position="169"/>
        <end position="186"/>
    </location>
</feature>
<comment type="similarity">
    <text evidence="2 7">Belongs to the purine permeases (TC 2.A.7.14) family.</text>
</comment>
<accession>A0A4Y7JXF8</accession>
<evidence type="ECO:0000256" key="5">
    <source>
        <dbReference type="ARBA" id="ARBA00022989"/>
    </source>
</evidence>
<feature type="transmembrane region" description="Helical" evidence="7">
    <location>
        <begin position="223"/>
        <end position="246"/>
    </location>
</feature>
<dbReference type="Pfam" id="PF16913">
    <property type="entry name" value="PUNUT"/>
    <property type="match status" value="1"/>
</dbReference>
<proteinExistence type="inferred from homology"/>
<dbReference type="Gramene" id="RZC64742">
    <property type="protein sequence ID" value="RZC64742"/>
    <property type="gene ID" value="C5167_008428"/>
</dbReference>
<dbReference type="GO" id="GO:0016020">
    <property type="term" value="C:membrane"/>
    <property type="evidence" value="ECO:0007669"/>
    <property type="project" value="UniProtKB-SubCell"/>
</dbReference>
<feature type="transmembrane region" description="Helical" evidence="7">
    <location>
        <begin position="304"/>
        <end position="328"/>
    </location>
</feature>
<evidence type="ECO:0000313" key="9">
    <source>
        <dbReference type="EMBL" id="RZC64742.1"/>
    </source>
</evidence>
<organism evidence="9 10">
    <name type="scientific">Papaver somniferum</name>
    <name type="common">Opium poppy</name>
    <dbReference type="NCBI Taxonomy" id="3469"/>
    <lineage>
        <taxon>Eukaryota</taxon>
        <taxon>Viridiplantae</taxon>
        <taxon>Streptophyta</taxon>
        <taxon>Embryophyta</taxon>
        <taxon>Tracheophyta</taxon>
        <taxon>Spermatophyta</taxon>
        <taxon>Magnoliopsida</taxon>
        <taxon>Ranunculales</taxon>
        <taxon>Papaveraceae</taxon>
        <taxon>Papaveroideae</taxon>
        <taxon>Papaver</taxon>
    </lineage>
</organism>
<evidence type="ECO:0000256" key="6">
    <source>
        <dbReference type="ARBA" id="ARBA00023136"/>
    </source>
</evidence>
<evidence type="ECO:0000256" key="3">
    <source>
        <dbReference type="ARBA" id="ARBA00022448"/>
    </source>
</evidence>
<dbReference type="InterPro" id="IPR030182">
    <property type="entry name" value="PUP_plant"/>
</dbReference>
<evidence type="ECO:0000256" key="7">
    <source>
        <dbReference type="RuleBase" id="RU368015"/>
    </source>
</evidence>
<dbReference type="PANTHER" id="PTHR31376">
    <property type="entry name" value="OS09G0467300 PROTEIN-RELATED"/>
    <property type="match status" value="1"/>
</dbReference>
<keyword evidence="3 7" id="KW-0813">Transport</keyword>
<feature type="transmembrane region" description="Helical" evidence="7">
    <location>
        <begin position="94"/>
        <end position="116"/>
    </location>
</feature>
<dbReference type="GO" id="GO:0015211">
    <property type="term" value="F:purine nucleoside transmembrane transporter activity"/>
    <property type="evidence" value="ECO:0007669"/>
    <property type="project" value="UniProtKB-UniRule"/>
</dbReference>
<protein>
    <recommendedName>
        <fullName evidence="7">Probable purine permease</fullName>
    </recommendedName>
</protein>
<dbReference type="PANTHER" id="PTHR31376:SF105">
    <property type="entry name" value="PURINE PERMEASE-RELATED"/>
    <property type="match status" value="1"/>
</dbReference>
<comment type="subcellular location">
    <subcellularLocation>
        <location evidence="1 7">Membrane</location>
        <topology evidence="1 7">Multi-pass membrane protein</topology>
    </subcellularLocation>
</comment>
<keyword evidence="5 7" id="KW-1133">Transmembrane helix</keyword>
<dbReference type="SUPFAM" id="SSF103481">
    <property type="entry name" value="Multidrug resistance efflux transporter EmrE"/>
    <property type="match status" value="1"/>
</dbReference>
<feature type="transmembrane region" description="Helical" evidence="7">
    <location>
        <begin position="335"/>
        <end position="354"/>
    </location>
</feature>
<feature type="transmembrane region" description="Helical" evidence="7">
    <location>
        <begin position="360"/>
        <end position="378"/>
    </location>
</feature>
<feature type="region of interest" description="Disordered" evidence="8">
    <location>
        <begin position="393"/>
        <end position="415"/>
    </location>
</feature>
<name>A0A4Y7JXF8_PAPSO</name>
<evidence type="ECO:0000256" key="1">
    <source>
        <dbReference type="ARBA" id="ARBA00004141"/>
    </source>
</evidence>
<dbReference type="OMA" id="DNFMYAL"/>
<dbReference type="GO" id="GO:0005345">
    <property type="term" value="F:purine nucleobase transmembrane transporter activity"/>
    <property type="evidence" value="ECO:0007669"/>
    <property type="project" value="UniProtKB-UniRule"/>
</dbReference>
<reference evidence="9 10" key="1">
    <citation type="journal article" date="2018" name="Science">
        <title>The opium poppy genome and morphinan production.</title>
        <authorList>
            <person name="Guo L."/>
            <person name="Winzer T."/>
            <person name="Yang X."/>
            <person name="Li Y."/>
            <person name="Ning Z."/>
            <person name="He Z."/>
            <person name="Teodor R."/>
            <person name="Lu Y."/>
            <person name="Bowser T.A."/>
            <person name="Graham I.A."/>
            <person name="Ye K."/>
        </authorList>
    </citation>
    <scope>NUCLEOTIDE SEQUENCE [LARGE SCALE GENOMIC DNA]</scope>
    <source>
        <strain evidence="10">cv. HN1</strain>
        <tissue evidence="9">Leaves</tissue>
    </source>
</reference>
<keyword evidence="4 7" id="KW-0812">Transmembrane</keyword>
<dbReference type="Proteomes" id="UP000316621">
    <property type="component" value="Chromosome 6"/>
</dbReference>